<dbReference type="PIRSF" id="PIRSF008153">
    <property type="entry name" value="FMR1_interacting"/>
    <property type="match status" value="1"/>
</dbReference>
<evidence type="ECO:0000256" key="1">
    <source>
        <dbReference type="SAM" id="MobiDB-lite"/>
    </source>
</evidence>
<dbReference type="Pfam" id="PF07159">
    <property type="entry name" value="CYRIA-B_Rac1-bd"/>
    <property type="match status" value="1"/>
</dbReference>
<reference evidence="3 4" key="1">
    <citation type="submission" date="2020-06" db="EMBL/GenBank/DDBJ databases">
        <title>WGS assembly of Ceratodon purpureus strain R40.</title>
        <authorList>
            <person name="Carey S.B."/>
            <person name="Jenkins J."/>
            <person name="Shu S."/>
            <person name="Lovell J.T."/>
            <person name="Sreedasyam A."/>
            <person name="Maumus F."/>
            <person name="Tiley G.P."/>
            <person name="Fernandez-Pozo N."/>
            <person name="Barry K."/>
            <person name="Chen C."/>
            <person name="Wang M."/>
            <person name="Lipzen A."/>
            <person name="Daum C."/>
            <person name="Saski C.A."/>
            <person name="Payton A.C."/>
            <person name="Mcbreen J.C."/>
            <person name="Conrad R.E."/>
            <person name="Kollar L.M."/>
            <person name="Olsson S."/>
            <person name="Huttunen S."/>
            <person name="Landis J.B."/>
            <person name="Wickett N.J."/>
            <person name="Johnson M.G."/>
            <person name="Rensing S.A."/>
            <person name="Grimwood J."/>
            <person name="Schmutz J."/>
            <person name="Mcdaniel S.F."/>
        </authorList>
    </citation>
    <scope>NUCLEOTIDE SEQUENCE [LARGE SCALE GENOMIC DNA]</scope>
    <source>
        <strain evidence="3 4">R40</strain>
    </source>
</reference>
<feature type="domain" description="CYRIA/CYRIB Rac1 binding" evidence="2">
    <location>
        <begin position="160"/>
        <end position="224"/>
    </location>
</feature>
<dbReference type="InterPro" id="IPR008081">
    <property type="entry name" value="Cytoplasmic_FMR1-int"/>
</dbReference>
<dbReference type="Pfam" id="PF05994">
    <property type="entry name" value="FragX_IP"/>
    <property type="match status" value="1"/>
</dbReference>
<evidence type="ECO:0000313" key="3">
    <source>
        <dbReference type="EMBL" id="KAG0568943.1"/>
    </source>
</evidence>
<proteinExistence type="predicted"/>
<gene>
    <name evidence="3" type="ORF">KC19_6G053700</name>
</gene>
<dbReference type="GO" id="GO:0005737">
    <property type="term" value="C:cytoplasm"/>
    <property type="evidence" value="ECO:0007669"/>
    <property type="project" value="UniProtKB-ARBA"/>
</dbReference>
<evidence type="ECO:0000313" key="4">
    <source>
        <dbReference type="Proteomes" id="UP000822688"/>
    </source>
</evidence>
<sequence>MASVPAIPVDEAVAALSTFSLEDEQPDVQGLGVTLVSGRVATDSPVDYDDVPAYQLSLLEDTNAITQLDNLLMEGKGLVSILYTYRSCVKALPQLPESMKDSQGDLYLETYQVLDIEIGRLREIQRWQSSAAFKLAVDMHNYTQSIKKLNGPSVTHMWAMLRLLDILLQLDHLKNAKASIPNDFSWYKRTFTQVSVNWPDTEQMREELDDLQIFLSTRWTILLNLQQEIFRVNGVEDIIHVLILFTLECLESDRVLLYSERHTLLRVLPVLVVLATSGEKEGESIFKKIKISRLMSIFKRDPVIPAFPDLHLAPASMLKELAPYFHRLTAQMRFIGLPLPHEITAKDAIEYQREYLIVNQISSMRAVHDDFCIRFASAVNQLEAANVEMGVDVALRKRVKENVYLVVVEGFQLLSEWTGRVWQQSAWKFSRPAKDSDRFDAERSVDVTDYEKVVRCNYTAEERKALIETMGYIKGVGTMMERVDTLVANTVWESVHAQLQDFVQAKIPTMLRTSLRRKKELARLLSDMRTIVADWQGKPPQVGEKVKSRKLSREENLVPPIVHNPRAAFPTAAQLHCLQYLIHEIVTGGSPKKAGGFFAASETEVPSAELRQLESFFNRLAFFPHVIDYRATLAHVTDLGFLWFREFYLETSRVIQFPIECSLPWMLVEHGLDSNDFGLLESILLPFDIYNDAADQSLRVLKQRFLYDEIEAEVDLCFDQLVSQLSDQMFIHYKSRAASKMLDMSFMAAVNDHEKYIVLPKRYDHLFRVRRVKMLGRNVDLAHLLRQRLNKVFRENLDFLFERFESQDLCSVVDLQRLVEVLRLTHELLAEHIAIDPFNLMMGEISETISLVSFSGRMASQVLVELQNDFFPNFMLCTTTQRFVRSSKPPKRPIKRPSPPFADPSFLFGNTDLNEAHGVVAELHSKFFGLPHMFAVVKLLGSRSLPWLVRALLDYLSQKILMMEPWVEDLRDLMPKAITLPPYDAGVEGCLNHFTEQLQWAVNYDGRPEMLQGLKEIGSLIFWMSLLDTAMRETETVHFMQVVPWLGVVPNKDGQLQQLLCDDNYSPVVSLFKGATSEVLYSTSHVNSPAFLSMAKQAEVVDILYMNNLQTGSVLDYTLTYLHAILARSREKWDHPPKSGLVEITLSKEYHRLYSGLQYTMMQGVPPSVQSLLLAYSQISPEGDSFQDRYGDAVAWGGCTILYLLGQQLRFELLDFTYHVLSAAEAEALPSAQELLVERSKSGSAAYSMEVAAFLANAKKARRLNNYVFSLLRACAPQEDRLASMIKQSGVVVHSVKYPVTPSLLNHLPMKGDEDEGVNGHDPSGADYGIPTPGETPRAEDLLNTS</sequence>
<accession>A0A8T0HBV9</accession>
<name>A0A8T0HBV9_CERPU</name>
<comment type="caution">
    <text evidence="3">The sequence shown here is derived from an EMBL/GenBank/DDBJ whole genome shotgun (WGS) entry which is preliminary data.</text>
</comment>
<dbReference type="PANTHER" id="PTHR12195">
    <property type="entry name" value="CYTOPLASMIC FMR1-INTERACTING PROTEIN-RELATED"/>
    <property type="match status" value="1"/>
</dbReference>
<keyword evidence="4" id="KW-1185">Reference proteome</keyword>
<dbReference type="Proteomes" id="UP000822688">
    <property type="component" value="Chromosome 6"/>
</dbReference>
<dbReference type="InterPro" id="IPR009828">
    <property type="entry name" value="CYRIA/CYRIB_Rac1-bd"/>
</dbReference>
<organism evidence="3 4">
    <name type="scientific">Ceratodon purpureus</name>
    <name type="common">Fire moss</name>
    <name type="synonym">Dicranum purpureum</name>
    <dbReference type="NCBI Taxonomy" id="3225"/>
    <lineage>
        <taxon>Eukaryota</taxon>
        <taxon>Viridiplantae</taxon>
        <taxon>Streptophyta</taxon>
        <taxon>Embryophyta</taxon>
        <taxon>Bryophyta</taxon>
        <taxon>Bryophytina</taxon>
        <taxon>Bryopsida</taxon>
        <taxon>Dicranidae</taxon>
        <taxon>Pseudoditrichales</taxon>
        <taxon>Ditrichaceae</taxon>
        <taxon>Ceratodon</taxon>
    </lineage>
</organism>
<dbReference type="GO" id="GO:0031267">
    <property type="term" value="F:small GTPase binding"/>
    <property type="evidence" value="ECO:0007669"/>
    <property type="project" value="InterPro"/>
</dbReference>
<feature type="region of interest" description="Disordered" evidence="1">
    <location>
        <begin position="1307"/>
        <end position="1346"/>
    </location>
</feature>
<dbReference type="GO" id="GO:0030833">
    <property type="term" value="P:regulation of actin filament polymerization"/>
    <property type="evidence" value="ECO:0007669"/>
    <property type="project" value="InterPro"/>
</dbReference>
<dbReference type="EMBL" id="CM026427">
    <property type="protein sequence ID" value="KAG0568943.1"/>
    <property type="molecule type" value="Genomic_DNA"/>
</dbReference>
<dbReference type="PRINTS" id="PR01698">
    <property type="entry name" value="CYTOFMRPINTP"/>
</dbReference>
<evidence type="ECO:0000259" key="2">
    <source>
        <dbReference type="Pfam" id="PF07159"/>
    </source>
</evidence>
<protein>
    <recommendedName>
        <fullName evidence="2">CYRIA/CYRIB Rac1 binding domain-containing protein</fullName>
    </recommendedName>
</protein>
<feature type="compositionally biased region" description="Basic and acidic residues" evidence="1">
    <location>
        <begin position="1337"/>
        <end position="1346"/>
    </location>
</feature>